<dbReference type="Gene3D" id="1.20.1070.10">
    <property type="entry name" value="Rhodopsin 7-helix transmembrane proteins"/>
    <property type="match status" value="1"/>
</dbReference>
<evidence type="ECO:0000256" key="4">
    <source>
        <dbReference type="ARBA" id="ARBA00023136"/>
    </source>
</evidence>
<accession>A0A5B7ESS8</accession>
<protein>
    <submittedName>
        <fullName evidence="6">Putative G-protein coupled receptor Mth-like 1</fullName>
    </submittedName>
</protein>
<evidence type="ECO:0000256" key="5">
    <source>
        <dbReference type="SAM" id="Phobius"/>
    </source>
</evidence>
<comment type="subcellular location">
    <subcellularLocation>
        <location evidence="1">Membrane</location>
        <topology evidence="1">Multi-pass membrane protein</topology>
    </subcellularLocation>
</comment>
<sequence>MRPVAETGELSRLRFKMYSIYSWGCPLFISFVAIIVDSLPEDFDVIRPGFGEKKCWFGDNQPLWAYFYGFVLTLVVANILLFCQVAYILIMAQNDPILQRTRQQNRESKSNTI</sequence>
<reference evidence="6 7" key="1">
    <citation type="submission" date="2019-05" db="EMBL/GenBank/DDBJ databases">
        <title>Another draft genome of Portunus trituberculatus and its Hox gene families provides insights of decapod evolution.</title>
        <authorList>
            <person name="Jeong J.-H."/>
            <person name="Song I."/>
            <person name="Kim S."/>
            <person name="Choi T."/>
            <person name="Kim D."/>
            <person name="Ryu S."/>
            <person name="Kim W."/>
        </authorList>
    </citation>
    <scope>NUCLEOTIDE SEQUENCE [LARGE SCALE GENOMIC DNA]</scope>
    <source>
        <tissue evidence="6">Muscle</tissue>
    </source>
</reference>
<dbReference type="EMBL" id="VSRR010003477">
    <property type="protein sequence ID" value="MPC36297.1"/>
    <property type="molecule type" value="Genomic_DNA"/>
</dbReference>
<evidence type="ECO:0000256" key="2">
    <source>
        <dbReference type="ARBA" id="ARBA00022692"/>
    </source>
</evidence>
<feature type="transmembrane region" description="Helical" evidence="5">
    <location>
        <begin position="20"/>
        <end position="39"/>
    </location>
</feature>
<dbReference type="GO" id="GO:0004930">
    <property type="term" value="F:G protein-coupled receptor activity"/>
    <property type="evidence" value="ECO:0007669"/>
    <property type="project" value="InterPro"/>
</dbReference>
<dbReference type="OrthoDB" id="6134459at2759"/>
<dbReference type="InterPro" id="IPR000832">
    <property type="entry name" value="GPCR_2_secretin-like"/>
</dbReference>
<feature type="transmembrane region" description="Helical" evidence="5">
    <location>
        <begin position="66"/>
        <end position="90"/>
    </location>
</feature>
<dbReference type="PANTHER" id="PTHR46953">
    <property type="entry name" value="G-PROTEIN COUPLED RECEPTOR MTH-LIKE 1-RELATED"/>
    <property type="match status" value="1"/>
</dbReference>
<keyword evidence="3 5" id="KW-1133">Transmembrane helix</keyword>
<proteinExistence type="predicted"/>
<evidence type="ECO:0000256" key="1">
    <source>
        <dbReference type="ARBA" id="ARBA00004141"/>
    </source>
</evidence>
<dbReference type="GO" id="GO:0016020">
    <property type="term" value="C:membrane"/>
    <property type="evidence" value="ECO:0007669"/>
    <property type="project" value="UniProtKB-SubCell"/>
</dbReference>
<keyword evidence="2 5" id="KW-0812">Transmembrane</keyword>
<dbReference type="InterPro" id="IPR052808">
    <property type="entry name" value="GPCR_Mth-like"/>
</dbReference>
<dbReference type="Pfam" id="PF00002">
    <property type="entry name" value="7tm_2"/>
    <property type="match status" value="1"/>
</dbReference>
<evidence type="ECO:0000256" key="3">
    <source>
        <dbReference type="ARBA" id="ARBA00022989"/>
    </source>
</evidence>
<evidence type="ECO:0000313" key="7">
    <source>
        <dbReference type="Proteomes" id="UP000324222"/>
    </source>
</evidence>
<evidence type="ECO:0000313" key="6">
    <source>
        <dbReference type="EMBL" id="MPC36297.1"/>
    </source>
</evidence>
<name>A0A5B7ESS8_PORTR</name>
<comment type="caution">
    <text evidence="6">The sequence shown here is derived from an EMBL/GenBank/DDBJ whole genome shotgun (WGS) entry which is preliminary data.</text>
</comment>
<dbReference type="AlphaFoldDB" id="A0A5B7ESS8"/>
<dbReference type="PANTHER" id="PTHR46953:SF1">
    <property type="entry name" value="G-PROTEIN COUPLED RECEPTOR MTH-LIKE 1-RELATED"/>
    <property type="match status" value="1"/>
</dbReference>
<keyword evidence="7" id="KW-1185">Reference proteome</keyword>
<gene>
    <name evidence="6" type="primary">mthl1_2</name>
    <name evidence="6" type="ORF">E2C01_029751</name>
</gene>
<keyword evidence="6" id="KW-0675">Receptor</keyword>
<dbReference type="Proteomes" id="UP000324222">
    <property type="component" value="Unassembled WGS sequence"/>
</dbReference>
<organism evidence="6 7">
    <name type="scientific">Portunus trituberculatus</name>
    <name type="common">Swimming crab</name>
    <name type="synonym">Neptunus trituberculatus</name>
    <dbReference type="NCBI Taxonomy" id="210409"/>
    <lineage>
        <taxon>Eukaryota</taxon>
        <taxon>Metazoa</taxon>
        <taxon>Ecdysozoa</taxon>
        <taxon>Arthropoda</taxon>
        <taxon>Crustacea</taxon>
        <taxon>Multicrustacea</taxon>
        <taxon>Malacostraca</taxon>
        <taxon>Eumalacostraca</taxon>
        <taxon>Eucarida</taxon>
        <taxon>Decapoda</taxon>
        <taxon>Pleocyemata</taxon>
        <taxon>Brachyura</taxon>
        <taxon>Eubrachyura</taxon>
        <taxon>Portunoidea</taxon>
        <taxon>Portunidae</taxon>
        <taxon>Portuninae</taxon>
        <taxon>Portunus</taxon>
    </lineage>
</organism>
<keyword evidence="4 5" id="KW-0472">Membrane</keyword>